<organism evidence="1">
    <name type="scientific">Bifidobacterium longum</name>
    <dbReference type="NCBI Taxonomy" id="216816"/>
    <lineage>
        <taxon>Bacteria</taxon>
        <taxon>Bacillati</taxon>
        <taxon>Actinomycetota</taxon>
        <taxon>Actinomycetes</taxon>
        <taxon>Bifidobacteriales</taxon>
        <taxon>Bifidobacteriaceae</taxon>
        <taxon>Bifidobacterium</taxon>
    </lineage>
</organism>
<name>A0A6N2R9B2_BIFLN</name>
<protein>
    <submittedName>
        <fullName evidence="1">Uncharacterized protein</fullName>
    </submittedName>
</protein>
<sequence>MSTVRWVDMAVAPSGNVQLILDIFNKTGVPAYVSRLCSGGIMSLRNHVAVDVVQFVSPVASVATRGRWSQALNESLPANEPSAVAPGVRERRVLKFADRLNPCVARTVRVLSAPRPGGDPIRVHQRGWRRQPASGAVRRSRCRNVDGEHLPTHAGAAGGSRRDVRSAPAIHVIHINRISRYQKTSIRLTDGFRCYTEVRCLFPRKPTIHAMLHKHSTQIAAMATICLVRALRS</sequence>
<evidence type="ECO:0000313" key="1">
    <source>
        <dbReference type="EMBL" id="VYS76671.1"/>
    </source>
</evidence>
<proteinExistence type="predicted"/>
<dbReference type="EMBL" id="CACRSV010000003">
    <property type="protein sequence ID" value="VYS76671.1"/>
    <property type="molecule type" value="Genomic_DNA"/>
</dbReference>
<accession>A0A6N2R9B2</accession>
<gene>
    <name evidence="1" type="ORF">BLLFYP82_00512</name>
</gene>
<dbReference type="AlphaFoldDB" id="A0A6N2R9B2"/>
<reference evidence="1" key="1">
    <citation type="submission" date="2019-11" db="EMBL/GenBank/DDBJ databases">
        <authorList>
            <person name="Feng L."/>
        </authorList>
    </citation>
    <scope>NUCLEOTIDE SEQUENCE</scope>
    <source>
        <strain evidence="1">BlongumLFYP82</strain>
    </source>
</reference>